<keyword evidence="3" id="KW-1003">Cell membrane</keyword>
<dbReference type="OrthoDB" id="4080117at2"/>
<dbReference type="InterPro" id="IPR011701">
    <property type="entry name" value="MFS"/>
</dbReference>
<evidence type="ECO:0000313" key="10">
    <source>
        <dbReference type="Proteomes" id="UP000017746"/>
    </source>
</evidence>
<feature type="transmembrane region" description="Helical" evidence="7">
    <location>
        <begin position="240"/>
        <end position="258"/>
    </location>
</feature>
<dbReference type="PROSITE" id="PS00216">
    <property type="entry name" value="SUGAR_TRANSPORT_1"/>
    <property type="match status" value="1"/>
</dbReference>
<feature type="transmembrane region" description="Helical" evidence="7">
    <location>
        <begin position="279"/>
        <end position="302"/>
    </location>
</feature>
<feature type="transmembrane region" description="Helical" evidence="7">
    <location>
        <begin position="368"/>
        <end position="388"/>
    </location>
</feature>
<feature type="transmembrane region" description="Helical" evidence="7">
    <location>
        <begin position="148"/>
        <end position="169"/>
    </location>
</feature>
<sequence length="494" mass="50907">MTTATRELPASTAPDRHTGRWWALVVLAMAQLMVVLDATIVNIALPTAQRDLAFSDAGRQWVVTGYALAFGSLLLLGGRLSDNVGRRKMFLIGLIGFALASALGGAAQGIEMLIVARVLQGAFGAALAPAALSLLSTTFTDPAERGKAFGIFGAISGAGGAVGLLLGGVLTEYASWRWCLYVNLLFAVAAVVGATFKLRDEPVRNRARLDWPGVVTAVGGLVALVYGLGNAETDGWDDPMTYGFIIAGALILIAFVIIERRVANPLLPLRVVIDRNRGGAYAAVAIAGAGMFGVMLFLTYYLTNTLGFTPIQSGLAFLPLLAGVMLTATTVGSTLTPKIGPRPLVPLGALIAAGGMVLLTRLDLDSSYVTGVLPGLVLIGLGMGLIFAPTQNTATSGVQHQDAGVASAMINTAQQIGGSIGTALLSGFAATAATNAMVGRAPGPETAALAAISSYHTVFWWSAGFFLVCAVVAAVVFRTGPLEVDPDAAPVIAH</sequence>
<feature type="transmembrane region" description="Helical" evidence="7">
    <location>
        <begin position="344"/>
        <end position="362"/>
    </location>
</feature>
<feature type="transmembrane region" description="Helical" evidence="7">
    <location>
        <begin position="114"/>
        <end position="136"/>
    </location>
</feature>
<dbReference type="HOGENOM" id="CLU_000960_28_2_11"/>
<dbReference type="KEGG" id="afs:AFR_16935"/>
<dbReference type="PANTHER" id="PTHR42718">
    <property type="entry name" value="MAJOR FACILITATOR SUPERFAMILY MULTIDRUG TRANSPORTER MFSC"/>
    <property type="match status" value="1"/>
</dbReference>
<keyword evidence="4 7" id="KW-0812">Transmembrane</keyword>
<feature type="transmembrane region" description="Helical" evidence="7">
    <location>
        <begin position="175"/>
        <end position="196"/>
    </location>
</feature>
<dbReference type="PATRIC" id="fig|1246995.3.peg.3437"/>
<feature type="domain" description="Major facilitator superfamily (MFS) profile" evidence="8">
    <location>
        <begin position="23"/>
        <end position="481"/>
    </location>
</feature>
<name>U5W133_9ACTN</name>
<feature type="transmembrane region" description="Helical" evidence="7">
    <location>
        <begin position="416"/>
        <end position="438"/>
    </location>
</feature>
<protein>
    <submittedName>
        <fullName evidence="9">Putative MFS transporter</fullName>
    </submittedName>
</protein>
<feature type="transmembrane region" description="Helical" evidence="7">
    <location>
        <begin position="89"/>
        <end position="108"/>
    </location>
</feature>
<dbReference type="STRING" id="1246995.AFR_16935"/>
<dbReference type="CDD" id="cd17321">
    <property type="entry name" value="MFS_MMR_MDR_like"/>
    <property type="match status" value="1"/>
</dbReference>
<dbReference type="RefSeq" id="WP_023361805.1">
    <property type="nucleotide sequence ID" value="NC_022657.1"/>
</dbReference>
<dbReference type="eggNOG" id="COG0477">
    <property type="taxonomic scope" value="Bacteria"/>
</dbReference>
<dbReference type="Proteomes" id="UP000017746">
    <property type="component" value="Chromosome"/>
</dbReference>
<dbReference type="NCBIfam" id="TIGR00711">
    <property type="entry name" value="efflux_EmrB"/>
    <property type="match status" value="1"/>
</dbReference>
<feature type="transmembrane region" description="Helical" evidence="7">
    <location>
        <begin position="314"/>
        <end position="332"/>
    </location>
</feature>
<dbReference type="InterPro" id="IPR036259">
    <property type="entry name" value="MFS_trans_sf"/>
</dbReference>
<dbReference type="SUPFAM" id="SSF103473">
    <property type="entry name" value="MFS general substrate transporter"/>
    <property type="match status" value="1"/>
</dbReference>
<keyword evidence="6 7" id="KW-0472">Membrane</keyword>
<evidence type="ECO:0000313" key="9">
    <source>
        <dbReference type="EMBL" id="AGZ41665.1"/>
    </source>
</evidence>
<evidence type="ECO:0000256" key="4">
    <source>
        <dbReference type="ARBA" id="ARBA00022692"/>
    </source>
</evidence>
<gene>
    <name evidence="9" type="ORF">AFR_16935</name>
</gene>
<evidence type="ECO:0000256" key="7">
    <source>
        <dbReference type="SAM" id="Phobius"/>
    </source>
</evidence>
<dbReference type="InterPro" id="IPR005829">
    <property type="entry name" value="Sugar_transporter_CS"/>
</dbReference>
<comment type="subcellular location">
    <subcellularLocation>
        <location evidence="1">Cell membrane</location>
        <topology evidence="1">Multi-pass membrane protein</topology>
    </subcellularLocation>
</comment>
<evidence type="ECO:0000259" key="8">
    <source>
        <dbReference type="PROSITE" id="PS50850"/>
    </source>
</evidence>
<dbReference type="GO" id="GO:0022857">
    <property type="term" value="F:transmembrane transporter activity"/>
    <property type="evidence" value="ECO:0007669"/>
    <property type="project" value="InterPro"/>
</dbReference>
<dbReference type="PROSITE" id="PS50850">
    <property type="entry name" value="MFS"/>
    <property type="match status" value="1"/>
</dbReference>
<dbReference type="PRINTS" id="PR01036">
    <property type="entry name" value="TCRTETB"/>
</dbReference>
<reference evidence="9 10" key="1">
    <citation type="journal article" date="2014" name="J. Biotechnol.">
        <title>Complete genome sequence of the actinobacterium Actinoplanes friuliensis HAG 010964, producer of the lipopeptide antibiotic friulimycin.</title>
        <authorList>
            <person name="Ruckert C."/>
            <person name="Szczepanowski R."/>
            <person name="Albersmeier A."/>
            <person name="Goesmann A."/>
            <person name="Fischer N."/>
            <person name="Steinkamper A."/>
            <person name="Puhler A."/>
            <person name="Biener R."/>
            <person name="Schwartz D."/>
            <person name="Kalinowski J."/>
        </authorList>
    </citation>
    <scope>NUCLEOTIDE SEQUENCE [LARGE SCALE GENOMIC DNA]</scope>
    <source>
        <strain evidence="9 10">DSM 7358</strain>
    </source>
</reference>
<proteinExistence type="predicted"/>
<feature type="transmembrane region" description="Helical" evidence="7">
    <location>
        <begin position="458"/>
        <end position="477"/>
    </location>
</feature>
<dbReference type="EMBL" id="CP006272">
    <property type="protein sequence ID" value="AGZ41665.1"/>
    <property type="molecule type" value="Genomic_DNA"/>
</dbReference>
<evidence type="ECO:0000256" key="2">
    <source>
        <dbReference type="ARBA" id="ARBA00022448"/>
    </source>
</evidence>
<feature type="transmembrane region" description="Helical" evidence="7">
    <location>
        <begin position="21"/>
        <end position="45"/>
    </location>
</feature>
<accession>U5W133</accession>
<evidence type="ECO:0000256" key="5">
    <source>
        <dbReference type="ARBA" id="ARBA00022989"/>
    </source>
</evidence>
<dbReference type="Gene3D" id="1.20.1250.20">
    <property type="entry name" value="MFS general substrate transporter like domains"/>
    <property type="match status" value="1"/>
</dbReference>
<evidence type="ECO:0000256" key="1">
    <source>
        <dbReference type="ARBA" id="ARBA00004651"/>
    </source>
</evidence>
<feature type="transmembrane region" description="Helical" evidence="7">
    <location>
        <begin position="208"/>
        <end position="228"/>
    </location>
</feature>
<keyword evidence="5 7" id="KW-1133">Transmembrane helix</keyword>
<dbReference type="InterPro" id="IPR020846">
    <property type="entry name" value="MFS_dom"/>
</dbReference>
<evidence type="ECO:0000256" key="6">
    <source>
        <dbReference type="ARBA" id="ARBA00023136"/>
    </source>
</evidence>
<dbReference type="InterPro" id="IPR004638">
    <property type="entry name" value="EmrB-like"/>
</dbReference>
<dbReference type="AlphaFoldDB" id="U5W133"/>
<evidence type="ECO:0000256" key="3">
    <source>
        <dbReference type="ARBA" id="ARBA00022475"/>
    </source>
</evidence>
<dbReference type="PANTHER" id="PTHR42718:SF46">
    <property type="entry name" value="BLR6921 PROTEIN"/>
    <property type="match status" value="1"/>
</dbReference>
<keyword evidence="10" id="KW-1185">Reference proteome</keyword>
<dbReference type="Gene3D" id="1.20.1720.10">
    <property type="entry name" value="Multidrug resistance protein D"/>
    <property type="match status" value="1"/>
</dbReference>
<keyword evidence="2" id="KW-0813">Transport</keyword>
<dbReference type="GO" id="GO:0005886">
    <property type="term" value="C:plasma membrane"/>
    <property type="evidence" value="ECO:0007669"/>
    <property type="project" value="UniProtKB-SubCell"/>
</dbReference>
<feature type="transmembrane region" description="Helical" evidence="7">
    <location>
        <begin position="57"/>
        <end position="77"/>
    </location>
</feature>
<dbReference type="Pfam" id="PF07690">
    <property type="entry name" value="MFS_1"/>
    <property type="match status" value="1"/>
</dbReference>
<organism evidence="9 10">
    <name type="scientific">Actinoplanes friuliensis DSM 7358</name>
    <dbReference type="NCBI Taxonomy" id="1246995"/>
    <lineage>
        <taxon>Bacteria</taxon>
        <taxon>Bacillati</taxon>
        <taxon>Actinomycetota</taxon>
        <taxon>Actinomycetes</taxon>
        <taxon>Micromonosporales</taxon>
        <taxon>Micromonosporaceae</taxon>
        <taxon>Actinoplanes</taxon>
    </lineage>
</organism>